<dbReference type="InterPro" id="IPR000659">
    <property type="entry name" value="Pyridox_Oxase"/>
</dbReference>
<evidence type="ECO:0000256" key="1">
    <source>
        <dbReference type="ARBA" id="ARBA00007301"/>
    </source>
</evidence>
<dbReference type="NCBIfam" id="TIGR00558">
    <property type="entry name" value="pdxH"/>
    <property type="match status" value="1"/>
</dbReference>
<evidence type="ECO:0000313" key="10">
    <source>
        <dbReference type="Proteomes" id="UP000565724"/>
    </source>
</evidence>
<feature type="domain" description="Pyridoxine 5'-phosphate oxidase dimerisation C-terminal" evidence="8">
    <location>
        <begin position="184"/>
        <end position="231"/>
    </location>
</feature>
<dbReference type="Gene3D" id="2.30.110.10">
    <property type="entry name" value="Electron Transport, Fmn-binding Protein, Chain A"/>
    <property type="match status" value="1"/>
</dbReference>
<accession>A0A7Y6A596</accession>
<evidence type="ECO:0000259" key="7">
    <source>
        <dbReference type="Pfam" id="PF01243"/>
    </source>
</evidence>
<dbReference type="GO" id="GO:0008615">
    <property type="term" value="P:pyridoxine biosynthetic process"/>
    <property type="evidence" value="ECO:0007669"/>
    <property type="project" value="UniProtKB-UniRule"/>
</dbReference>
<dbReference type="SUPFAM" id="SSF50475">
    <property type="entry name" value="FMN-binding split barrel"/>
    <property type="match status" value="1"/>
</dbReference>
<dbReference type="EC" id="1.4.3.5" evidence="5"/>
<dbReference type="NCBIfam" id="NF004231">
    <property type="entry name" value="PRK05679.1"/>
    <property type="match status" value="1"/>
</dbReference>
<dbReference type="InterPro" id="IPR011576">
    <property type="entry name" value="Pyridox_Oxase_N"/>
</dbReference>
<evidence type="ECO:0000256" key="3">
    <source>
        <dbReference type="ARBA" id="ARBA00022643"/>
    </source>
</evidence>
<dbReference type="GO" id="GO:0004733">
    <property type="term" value="F:pyridoxamine phosphate oxidase activity"/>
    <property type="evidence" value="ECO:0007669"/>
    <property type="project" value="UniProtKB-UniRule"/>
</dbReference>
<dbReference type="InterPro" id="IPR012349">
    <property type="entry name" value="Split_barrel_FMN-bd"/>
</dbReference>
<evidence type="ECO:0000259" key="8">
    <source>
        <dbReference type="Pfam" id="PF10590"/>
    </source>
</evidence>
<dbReference type="InterPro" id="IPR019576">
    <property type="entry name" value="Pyridoxamine_oxidase_dimer_C"/>
</dbReference>
<evidence type="ECO:0000313" key="9">
    <source>
        <dbReference type="EMBL" id="NUU19125.1"/>
    </source>
</evidence>
<dbReference type="Pfam" id="PF01243">
    <property type="entry name" value="PNPOx_N"/>
    <property type="match status" value="1"/>
</dbReference>
<gene>
    <name evidence="9" type="primary">pdxH</name>
    <name evidence="9" type="ORF">HP550_17900</name>
</gene>
<keyword evidence="3 6" id="KW-0288">FMN</keyword>
<comment type="cofactor">
    <cofactor evidence="6">
        <name>FMN</name>
        <dbReference type="ChEBI" id="CHEBI:58210"/>
    </cofactor>
    <text evidence="6">Binds 1 FMN per subunit.</text>
</comment>
<evidence type="ECO:0000256" key="6">
    <source>
        <dbReference type="PIRSR" id="PIRSR000190-2"/>
    </source>
</evidence>
<feature type="binding site" evidence="6">
    <location>
        <position position="197"/>
    </location>
    <ligand>
        <name>FMN</name>
        <dbReference type="ChEBI" id="CHEBI:58210"/>
    </ligand>
</feature>
<sequence>MRRSAYCRDVQREYEGEGLSEGQLAAAPLEQVRRWVAEAEARQADRGDVAEPTALSLATVDTDGRPNVRTVLMRFLDERGPGFVTDLGSTKSRELGVTDAVAASLTWPAMYRAVRFRGRAVPIGRDEIATYFTSRAWGSRISAWASDQSQPIADRTALVAAYERYAVLYPDTGSVDDVPVPDSWGGWRIDCDEVELWAGRRDRLHDRLVFTRVADGGLDAADAWTVHRRQP</sequence>
<proteinExistence type="inferred from homology"/>
<feature type="binding site" evidence="6">
    <location>
        <begin position="148"/>
        <end position="149"/>
    </location>
    <ligand>
        <name>FMN</name>
        <dbReference type="ChEBI" id="CHEBI:58210"/>
    </ligand>
</feature>
<dbReference type="PANTHER" id="PTHR10851">
    <property type="entry name" value="PYRIDOXINE-5-PHOSPHATE OXIDASE"/>
    <property type="match status" value="1"/>
</dbReference>
<evidence type="ECO:0000256" key="4">
    <source>
        <dbReference type="ARBA" id="ARBA00023002"/>
    </source>
</evidence>
<dbReference type="Proteomes" id="UP000565724">
    <property type="component" value="Unassembled WGS sequence"/>
</dbReference>
<dbReference type="AlphaFoldDB" id="A0A7Y6A596"/>
<evidence type="ECO:0000256" key="5">
    <source>
        <dbReference type="NCBIfam" id="TIGR00558"/>
    </source>
</evidence>
<keyword evidence="2" id="KW-0285">Flavoprotein</keyword>
<comment type="similarity">
    <text evidence="1">Belongs to the pyridoxamine 5'-phosphate oxidase family.</text>
</comment>
<dbReference type="PIRSF" id="PIRSF000190">
    <property type="entry name" value="Pyd_amn-ph_oxd"/>
    <property type="match status" value="1"/>
</dbReference>
<protein>
    <recommendedName>
        <fullName evidence="5">Pyridoxamine 5'-phosphate oxidase</fullName>
        <ecNumber evidence="5">1.4.3.5</ecNumber>
    </recommendedName>
</protein>
<organism evidence="9 10">
    <name type="scientific">Cellulomonas humilata</name>
    <dbReference type="NCBI Taxonomy" id="144055"/>
    <lineage>
        <taxon>Bacteria</taxon>
        <taxon>Bacillati</taxon>
        <taxon>Actinomycetota</taxon>
        <taxon>Actinomycetes</taxon>
        <taxon>Micrococcales</taxon>
        <taxon>Cellulomonadaceae</taxon>
        <taxon>Cellulomonas</taxon>
    </lineage>
</organism>
<dbReference type="GO" id="GO:0010181">
    <property type="term" value="F:FMN binding"/>
    <property type="evidence" value="ECO:0007669"/>
    <property type="project" value="UniProtKB-UniRule"/>
</dbReference>
<feature type="domain" description="Pyridoxamine 5'-phosphate oxidase N-terminal" evidence="7">
    <location>
        <begin position="49"/>
        <end position="165"/>
    </location>
</feature>
<name>A0A7Y6A596_9CELL</name>
<feature type="binding site" evidence="6">
    <location>
        <position position="207"/>
    </location>
    <ligand>
        <name>FMN</name>
        <dbReference type="ChEBI" id="CHEBI:58210"/>
    </ligand>
</feature>
<dbReference type="Pfam" id="PF10590">
    <property type="entry name" value="PNP_phzG_C"/>
    <property type="match status" value="1"/>
</dbReference>
<evidence type="ECO:0000256" key="2">
    <source>
        <dbReference type="ARBA" id="ARBA00022630"/>
    </source>
</evidence>
<feature type="binding site" evidence="6">
    <location>
        <position position="91"/>
    </location>
    <ligand>
        <name>FMN</name>
        <dbReference type="ChEBI" id="CHEBI:58210"/>
    </ligand>
</feature>
<dbReference type="EMBL" id="JABMCI010000070">
    <property type="protein sequence ID" value="NUU19125.1"/>
    <property type="molecule type" value="Genomic_DNA"/>
</dbReference>
<keyword evidence="4 9" id="KW-0560">Oxidoreductase</keyword>
<reference evidence="9 10" key="1">
    <citation type="submission" date="2020-05" db="EMBL/GenBank/DDBJ databases">
        <title>Genome Sequencing of Type Strains.</title>
        <authorList>
            <person name="Lemaire J.F."/>
            <person name="Inderbitzin P."/>
            <person name="Gregorio O.A."/>
            <person name="Collins S.B."/>
            <person name="Wespe N."/>
            <person name="Knight-Connoni V."/>
        </authorList>
    </citation>
    <scope>NUCLEOTIDE SEQUENCE [LARGE SCALE GENOMIC DNA]</scope>
    <source>
        <strain evidence="9 10">ATCC 25174</strain>
    </source>
</reference>
<dbReference type="PANTHER" id="PTHR10851:SF0">
    <property type="entry name" value="PYRIDOXINE-5'-PHOSPHATE OXIDASE"/>
    <property type="match status" value="1"/>
</dbReference>
<comment type="caution">
    <text evidence="9">The sequence shown here is derived from an EMBL/GenBank/DDBJ whole genome shotgun (WGS) entry which is preliminary data.</text>
</comment>
<keyword evidence="10" id="KW-1185">Reference proteome</keyword>